<evidence type="ECO:0000313" key="2">
    <source>
        <dbReference type="Proteomes" id="UP001187343"/>
    </source>
</evidence>
<gene>
    <name evidence="1" type="ORF">Q8A67_013329</name>
</gene>
<evidence type="ECO:0000313" key="1">
    <source>
        <dbReference type="EMBL" id="KAK2890686.1"/>
    </source>
</evidence>
<keyword evidence="2" id="KW-1185">Reference proteome</keyword>
<dbReference type="EMBL" id="JAUYZG010000013">
    <property type="protein sequence ID" value="KAK2890686.1"/>
    <property type="molecule type" value="Genomic_DNA"/>
</dbReference>
<dbReference type="Proteomes" id="UP001187343">
    <property type="component" value="Unassembled WGS sequence"/>
</dbReference>
<comment type="caution">
    <text evidence="1">The sequence shown here is derived from an EMBL/GenBank/DDBJ whole genome shotgun (WGS) entry which is preliminary data.</text>
</comment>
<accession>A0AA88PWW8</accession>
<name>A0AA88PWW8_9TELE</name>
<sequence>MHQHTPPSSTLPQLLSDAVARRVSLDRAELRTHFRPAGPRTPETLTEKRKMPVTVWSISSVSKGLE</sequence>
<reference evidence="1" key="1">
    <citation type="submission" date="2023-08" db="EMBL/GenBank/DDBJ databases">
        <title>Chromosome-level Genome Assembly of mud carp (Cirrhinus molitorella).</title>
        <authorList>
            <person name="Liu H."/>
        </authorList>
    </citation>
    <scope>NUCLEOTIDE SEQUENCE</scope>
    <source>
        <strain evidence="1">Prfri</strain>
        <tissue evidence="1">Muscle</tissue>
    </source>
</reference>
<organism evidence="1 2">
    <name type="scientific">Cirrhinus molitorella</name>
    <name type="common">mud carp</name>
    <dbReference type="NCBI Taxonomy" id="172907"/>
    <lineage>
        <taxon>Eukaryota</taxon>
        <taxon>Metazoa</taxon>
        <taxon>Chordata</taxon>
        <taxon>Craniata</taxon>
        <taxon>Vertebrata</taxon>
        <taxon>Euteleostomi</taxon>
        <taxon>Actinopterygii</taxon>
        <taxon>Neopterygii</taxon>
        <taxon>Teleostei</taxon>
        <taxon>Ostariophysi</taxon>
        <taxon>Cypriniformes</taxon>
        <taxon>Cyprinidae</taxon>
        <taxon>Labeoninae</taxon>
        <taxon>Labeonini</taxon>
        <taxon>Cirrhinus</taxon>
    </lineage>
</organism>
<dbReference type="AlphaFoldDB" id="A0AA88PWW8"/>
<protein>
    <submittedName>
        <fullName evidence="1">Uncharacterized protein</fullName>
    </submittedName>
</protein>
<proteinExistence type="predicted"/>